<evidence type="ECO:0000313" key="4">
    <source>
        <dbReference type="EMBL" id="ALS25338.1"/>
    </source>
</evidence>
<evidence type="ECO:0000256" key="3">
    <source>
        <dbReference type="ARBA" id="ARBA00023163"/>
    </source>
</evidence>
<reference evidence="4 5" key="2">
    <citation type="journal article" date="2016" name="Genome Announc.">
        <title>Complete Genome Sequences of Two Interactive Moderate Thermophiles, Paenibacillus napthalenovorans 32O-Y and Paenibacillus sp. 32O-W.</title>
        <authorList>
            <person name="Butler R.R.III."/>
            <person name="Wang J."/>
            <person name="Stark B.C."/>
            <person name="Pombert J.F."/>
        </authorList>
    </citation>
    <scope>NUCLEOTIDE SEQUENCE [LARGE SCALE GENOMIC DNA]</scope>
    <source>
        <strain evidence="4 5">32O-Y</strain>
    </source>
</reference>
<dbReference type="AlphaFoldDB" id="A0A0U2WJ81"/>
<dbReference type="PANTHER" id="PTHR43537:SF5">
    <property type="entry name" value="UXU OPERON TRANSCRIPTIONAL REGULATOR"/>
    <property type="match status" value="1"/>
</dbReference>
<name>A0A0U2WJ81_9BACL</name>
<keyword evidence="5" id="KW-1185">Reference proteome</keyword>
<dbReference type="EMBL" id="CP013652">
    <property type="protein sequence ID" value="ALS25338.1"/>
    <property type="molecule type" value="Genomic_DNA"/>
</dbReference>
<dbReference type="SUPFAM" id="SSF46785">
    <property type="entry name" value="Winged helix' DNA-binding domain"/>
    <property type="match status" value="1"/>
</dbReference>
<dbReference type="RefSeq" id="WP_062410711.1">
    <property type="nucleotide sequence ID" value="NZ_CP013652.1"/>
</dbReference>
<keyword evidence="3" id="KW-0804">Transcription</keyword>
<protein>
    <submittedName>
        <fullName evidence="4">GntR family transcriptional regulator</fullName>
    </submittedName>
</protein>
<dbReference type="OrthoDB" id="114741at2"/>
<dbReference type="InterPro" id="IPR008920">
    <property type="entry name" value="TF_FadR/GntR_C"/>
</dbReference>
<dbReference type="InterPro" id="IPR036388">
    <property type="entry name" value="WH-like_DNA-bd_sf"/>
</dbReference>
<dbReference type="SMART" id="SM00345">
    <property type="entry name" value="HTH_GNTR"/>
    <property type="match status" value="1"/>
</dbReference>
<evidence type="ECO:0000313" key="5">
    <source>
        <dbReference type="Proteomes" id="UP000061660"/>
    </source>
</evidence>
<dbReference type="CDD" id="cd07377">
    <property type="entry name" value="WHTH_GntR"/>
    <property type="match status" value="1"/>
</dbReference>
<dbReference type="Pfam" id="PF07729">
    <property type="entry name" value="FCD"/>
    <property type="match status" value="1"/>
</dbReference>
<dbReference type="Proteomes" id="UP000061660">
    <property type="component" value="Chromosome"/>
</dbReference>
<dbReference type="Gene3D" id="1.20.120.530">
    <property type="entry name" value="GntR ligand-binding domain-like"/>
    <property type="match status" value="1"/>
</dbReference>
<evidence type="ECO:0000256" key="2">
    <source>
        <dbReference type="ARBA" id="ARBA00023125"/>
    </source>
</evidence>
<dbReference type="InterPro" id="IPR011711">
    <property type="entry name" value="GntR_C"/>
</dbReference>
<dbReference type="InterPro" id="IPR000524">
    <property type="entry name" value="Tscrpt_reg_HTH_GntR"/>
</dbReference>
<dbReference type="PATRIC" id="fig|162209.4.peg.5365"/>
<dbReference type="SUPFAM" id="SSF48008">
    <property type="entry name" value="GntR ligand-binding domain-like"/>
    <property type="match status" value="1"/>
</dbReference>
<keyword evidence="2" id="KW-0238">DNA-binding</keyword>
<dbReference type="Pfam" id="PF00392">
    <property type="entry name" value="GntR"/>
    <property type="match status" value="1"/>
</dbReference>
<dbReference type="SMART" id="SM00895">
    <property type="entry name" value="FCD"/>
    <property type="match status" value="1"/>
</dbReference>
<dbReference type="KEGG" id="pnp:IJ22_50790"/>
<dbReference type="Gene3D" id="1.10.10.10">
    <property type="entry name" value="Winged helix-like DNA-binding domain superfamily/Winged helix DNA-binding domain"/>
    <property type="match status" value="1"/>
</dbReference>
<reference evidence="5" key="1">
    <citation type="submission" date="2015-12" db="EMBL/GenBank/DDBJ databases">
        <title>Complete genome sequences of two moderately thermophilic Paenibacillus species.</title>
        <authorList>
            <person name="Butler R.III."/>
            <person name="Wang J."/>
            <person name="Stark B.C."/>
            <person name="Pombert J.-F."/>
        </authorList>
    </citation>
    <scope>NUCLEOTIDE SEQUENCE [LARGE SCALE GENOMIC DNA]</scope>
    <source>
        <strain evidence="5">32O-Y</strain>
    </source>
</reference>
<proteinExistence type="predicted"/>
<dbReference type="PROSITE" id="PS50949">
    <property type="entry name" value="HTH_GNTR"/>
    <property type="match status" value="1"/>
</dbReference>
<sequence>MSKKLTYETVYDEIKRKIKSGVWKPGQQIPPLEQLSVELGVGVSSVREAVRILGKQKILRVEQGRGTYVENDVTGAEGGRTLDFLEKATMLQLTEARLIIEPELAALAAEKATDTEADEIVRTAETMRQKIRKKQDFFKEDLLFHELIARASHNEIMFHMLELIGDLLTDSRRRSMKWEGMDEKAASYHHLIAQAIAQRNTTQARTLMKSHLEDMLTGFRQDVWTG</sequence>
<dbReference type="PANTHER" id="PTHR43537">
    <property type="entry name" value="TRANSCRIPTIONAL REGULATOR, GNTR FAMILY"/>
    <property type="match status" value="1"/>
</dbReference>
<dbReference type="GO" id="GO:0003700">
    <property type="term" value="F:DNA-binding transcription factor activity"/>
    <property type="evidence" value="ECO:0007669"/>
    <property type="project" value="InterPro"/>
</dbReference>
<dbReference type="GO" id="GO:0003677">
    <property type="term" value="F:DNA binding"/>
    <property type="evidence" value="ECO:0007669"/>
    <property type="project" value="UniProtKB-KW"/>
</dbReference>
<dbReference type="STRING" id="162209.IJ22_50790"/>
<gene>
    <name evidence="4" type="ORF">IJ22_50790</name>
</gene>
<evidence type="ECO:0000256" key="1">
    <source>
        <dbReference type="ARBA" id="ARBA00023015"/>
    </source>
</evidence>
<organism evidence="4 5">
    <name type="scientific">Paenibacillus naphthalenovorans</name>
    <dbReference type="NCBI Taxonomy" id="162209"/>
    <lineage>
        <taxon>Bacteria</taxon>
        <taxon>Bacillati</taxon>
        <taxon>Bacillota</taxon>
        <taxon>Bacilli</taxon>
        <taxon>Bacillales</taxon>
        <taxon>Paenibacillaceae</taxon>
        <taxon>Paenibacillus</taxon>
    </lineage>
</organism>
<keyword evidence="1" id="KW-0805">Transcription regulation</keyword>
<dbReference type="InterPro" id="IPR036390">
    <property type="entry name" value="WH_DNA-bd_sf"/>
</dbReference>
<accession>A0A0U2WJ81</accession>